<dbReference type="GO" id="GO:0006098">
    <property type="term" value="P:pentose-phosphate shunt"/>
    <property type="evidence" value="ECO:0007669"/>
    <property type="project" value="UniProtKB-UniPathway"/>
</dbReference>
<dbReference type="InterPro" id="IPR039104">
    <property type="entry name" value="6PGL"/>
</dbReference>
<evidence type="ECO:0000313" key="8">
    <source>
        <dbReference type="Proteomes" id="UP000626092"/>
    </source>
</evidence>
<dbReference type="Gene3D" id="3.40.50.1360">
    <property type="match status" value="1"/>
</dbReference>
<evidence type="ECO:0000256" key="2">
    <source>
        <dbReference type="ARBA" id="ARBA00004961"/>
    </source>
</evidence>
<dbReference type="FunFam" id="3.40.50.1360:FF:000009">
    <property type="entry name" value="Probable 6-phosphogluconolactonase"/>
    <property type="match status" value="1"/>
</dbReference>
<feature type="domain" description="Glucosamine/galactosamine-6-phosphate isomerase" evidence="6">
    <location>
        <begin position="96"/>
        <end position="326"/>
    </location>
</feature>
<proteinExistence type="inferred from homology"/>
<keyword evidence="8" id="KW-1185">Reference proteome</keyword>
<reference evidence="7" key="1">
    <citation type="submission" date="2019-11" db="EMBL/GenBank/DDBJ databases">
        <authorList>
            <person name="Liu Y."/>
            <person name="Hou J."/>
            <person name="Li T.-Q."/>
            <person name="Guan C.-H."/>
            <person name="Wu X."/>
            <person name="Wu H.-Z."/>
            <person name="Ling F."/>
            <person name="Zhang R."/>
            <person name="Shi X.-G."/>
            <person name="Ren J.-P."/>
            <person name="Chen E.-F."/>
            <person name="Sun J.-M."/>
        </authorList>
    </citation>
    <scope>NUCLEOTIDE SEQUENCE</scope>
    <source>
        <strain evidence="7">Adult_tree_wgs_1</strain>
        <tissue evidence="7">Leaves</tissue>
    </source>
</reference>
<comment type="pathway">
    <text evidence="2">Carbohydrate degradation; pentose phosphate pathway; D-ribulose 5-phosphate from D-glucose 6-phosphate (oxidative stage): step 2/3.</text>
</comment>
<dbReference type="PANTHER" id="PTHR11054:SF17">
    <property type="entry name" value="6-PHOSPHOGLUCONOLACTONASE 1-RELATED"/>
    <property type="match status" value="1"/>
</dbReference>
<dbReference type="InterPro" id="IPR037171">
    <property type="entry name" value="NagB/RpiA_transferase-like"/>
</dbReference>
<gene>
    <name evidence="7" type="ORF">RHSIM_Rhsim09G0126100</name>
</gene>
<protein>
    <recommendedName>
        <fullName evidence="4">6-phosphogluconolactonase</fullName>
        <ecNumber evidence="4">3.1.1.31</ecNumber>
    </recommendedName>
</protein>
<dbReference type="Proteomes" id="UP000626092">
    <property type="component" value="Unassembled WGS sequence"/>
</dbReference>
<evidence type="ECO:0000256" key="1">
    <source>
        <dbReference type="ARBA" id="ARBA00000832"/>
    </source>
</evidence>
<sequence>MTTFLTTGGGKRKSGVDNGVGEGINEIVEIVWVEVELARWDLGVVAQVMELWMVGDWVVTYIVGMVVQTSNGAKIRAMALFGAHNDTGEKRIHESLDELRTDLADYIAQLSEMSVKERGVFAIALSGGSLIALMGKLCEAPYNKTVDWAKWYIFWADERVVGKSHADSNYKLAKDGLLSKVPIVPSHVHSINDSVSAEQAANDYEFVIRQLVRTRVINVSEINDCPKFDLILLGMGPDGHVASLFPNHPVLDENNEWVTFLTDSPKPPPERITFTLPVINSASNVAVVVTGGSKSEAVHLAIDDVGPACPSLPARMVRPTKGKLVWFLEKAASSKLDSAQFSE</sequence>
<keyword evidence="5" id="KW-0378">Hydrolase</keyword>
<dbReference type="GO" id="GO:0017057">
    <property type="term" value="F:6-phosphogluconolactonase activity"/>
    <property type="evidence" value="ECO:0007669"/>
    <property type="project" value="UniProtKB-EC"/>
</dbReference>
<comment type="caution">
    <text evidence="7">The sequence shown here is derived from an EMBL/GenBank/DDBJ whole genome shotgun (WGS) entry which is preliminary data.</text>
</comment>
<dbReference type="AlphaFoldDB" id="A0A834GFQ4"/>
<dbReference type="EMBL" id="WJXA01000009">
    <property type="protein sequence ID" value="KAF7131859.1"/>
    <property type="molecule type" value="Genomic_DNA"/>
</dbReference>
<dbReference type="UniPathway" id="UPA00115"/>
<dbReference type="NCBIfam" id="TIGR01198">
    <property type="entry name" value="pgl"/>
    <property type="match status" value="1"/>
</dbReference>
<dbReference type="OrthoDB" id="432544at2759"/>
<evidence type="ECO:0000256" key="4">
    <source>
        <dbReference type="ARBA" id="ARBA00013198"/>
    </source>
</evidence>
<name>A0A834GFQ4_RHOSS</name>
<dbReference type="InterPro" id="IPR005900">
    <property type="entry name" value="6-phosphogluconolactonase_DevB"/>
</dbReference>
<evidence type="ECO:0000256" key="5">
    <source>
        <dbReference type="ARBA" id="ARBA00022801"/>
    </source>
</evidence>
<organism evidence="7 8">
    <name type="scientific">Rhododendron simsii</name>
    <name type="common">Sims's rhododendron</name>
    <dbReference type="NCBI Taxonomy" id="118357"/>
    <lineage>
        <taxon>Eukaryota</taxon>
        <taxon>Viridiplantae</taxon>
        <taxon>Streptophyta</taxon>
        <taxon>Embryophyta</taxon>
        <taxon>Tracheophyta</taxon>
        <taxon>Spermatophyta</taxon>
        <taxon>Magnoliopsida</taxon>
        <taxon>eudicotyledons</taxon>
        <taxon>Gunneridae</taxon>
        <taxon>Pentapetalae</taxon>
        <taxon>asterids</taxon>
        <taxon>Ericales</taxon>
        <taxon>Ericaceae</taxon>
        <taxon>Ericoideae</taxon>
        <taxon>Rhodoreae</taxon>
        <taxon>Rhododendron</taxon>
    </lineage>
</organism>
<comment type="similarity">
    <text evidence="3">Belongs to the glucosamine/galactosamine-6-phosphate isomerase family. 6-phosphogluconolactonase subfamily.</text>
</comment>
<evidence type="ECO:0000259" key="6">
    <source>
        <dbReference type="Pfam" id="PF01182"/>
    </source>
</evidence>
<evidence type="ECO:0000313" key="7">
    <source>
        <dbReference type="EMBL" id="KAF7131859.1"/>
    </source>
</evidence>
<accession>A0A834GFQ4</accession>
<comment type="catalytic activity">
    <reaction evidence="1">
        <text>6-phospho-D-glucono-1,5-lactone + H2O = 6-phospho-D-gluconate + H(+)</text>
        <dbReference type="Rhea" id="RHEA:12556"/>
        <dbReference type="ChEBI" id="CHEBI:15377"/>
        <dbReference type="ChEBI" id="CHEBI:15378"/>
        <dbReference type="ChEBI" id="CHEBI:57955"/>
        <dbReference type="ChEBI" id="CHEBI:58759"/>
        <dbReference type="EC" id="3.1.1.31"/>
    </reaction>
</comment>
<dbReference type="CDD" id="cd01400">
    <property type="entry name" value="6PGL"/>
    <property type="match status" value="1"/>
</dbReference>
<dbReference type="GO" id="GO:0005975">
    <property type="term" value="P:carbohydrate metabolic process"/>
    <property type="evidence" value="ECO:0007669"/>
    <property type="project" value="InterPro"/>
</dbReference>
<dbReference type="SUPFAM" id="SSF100950">
    <property type="entry name" value="NagB/RpiA/CoA transferase-like"/>
    <property type="match status" value="1"/>
</dbReference>
<dbReference type="GO" id="GO:0005737">
    <property type="term" value="C:cytoplasm"/>
    <property type="evidence" value="ECO:0007669"/>
    <property type="project" value="UniProtKB-ARBA"/>
</dbReference>
<dbReference type="InterPro" id="IPR006148">
    <property type="entry name" value="Glc/Gal-6P_isomerase"/>
</dbReference>
<dbReference type="PANTHER" id="PTHR11054">
    <property type="entry name" value="6-PHOSPHOGLUCONOLACTONASE"/>
    <property type="match status" value="1"/>
</dbReference>
<evidence type="ECO:0000256" key="3">
    <source>
        <dbReference type="ARBA" id="ARBA00010662"/>
    </source>
</evidence>
<dbReference type="Pfam" id="PF01182">
    <property type="entry name" value="Glucosamine_iso"/>
    <property type="match status" value="1"/>
</dbReference>
<dbReference type="EC" id="3.1.1.31" evidence="4"/>